<dbReference type="AlphaFoldDB" id="A0AAV4CBT8"/>
<comment type="caution">
    <text evidence="1">The sequence shown here is derived from an EMBL/GenBank/DDBJ whole genome shotgun (WGS) entry which is preliminary data.</text>
</comment>
<dbReference type="EMBL" id="BLXT01006043">
    <property type="protein sequence ID" value="GFO28569.1"/>
    <property type="molecule type" value="Genomic_DNA"/>
</dbReference>
<keyword evidence="2" id="KW-1185">Reference proteome</keyword>
<evidence type="ECO:0000313" key="1">
    <source>
        <dbReference type="EMBL" id="GFO28569.1"/>
    </source>
</evidence>
<proteinExistence type="predicted"/>
<organism evidence="1 2">
    <name type="scientific">Plakobranchus ocellatus</name>
    <dbReference type="NCBI Taxonomy" id="259542"/>
    <lineage>
        <taxon>Eukaryota</taxon>
        <taxon>Metazoa</taxon>
        <taxon>Spiralia</taxon>
        <taxon>Lophotrochozoa</taxon>
        <taxon>Mollusca</taxon>
        <taxon>Gastropoda</taxon>
        <taxon>Heterobranchia</taxon>
        <taxon>Euthyneura</taxon>
        <taxon>Panpulmonata</taxon>
        <taxon>Sacoglossa</taxon>
        <taxon>Placobranchoidea</taxon>
        <taxon>Plakobranchidae</taxon>
        <taxon>Plakobranchus</taxon>
    </lineage>
</organism>
<accession>A0AAV4CBT8</accession>
<name>A0AAV4CBT8_9GAST</name>
<reference evidence="1 2" key="1">
    <citation type="journal article" date="2021" name="Elife">
        <title>Chloroplast acquisition without the gene transfer in kleptoplastic sea slugs, Plakobranchus ocellatus.</title>
        <authorList>
            <person name="Maeda T."/>
            <person name="Takahashi S."/>
            <person name="Yoshida T."/>
            <person name="Shimamura S."/>
            <person name="Takaki Y."/>
            <person name="Nagai Y."/>
            <person name="Toyoda A."/>
            <person name="Suzuki Y."/>
            <person name="Arimoto A."/>
            <person name="Ishii H."/>
            <person name="Satoh N."/>
            <person name="Nishiyama T."/>
            <person name="Hasebe M."/>
            <person name="Maruyama T."/>
            <person name="Minagawa J."/>
            <person name="Obokata J."/>
            <person name="Shigenobu S."/>
        </authorList>
    </citation>
    <scope>NUCLEOTIDE SEQUENCE [LARGE SCALE GENOMIC DNA]</scope>
</reference>
<dbReference type="Proteomes" id="UP000735302">
    <property type="component" value="Unassembled WGS sequence"/>
</dbReference>
<sequence>MKSDNSNQSYQESASQKRLRWFREIQMSFCYESSFLRVMFGSYSPRSLNCFCLVLFFSKKSICGFIGNVRSDRLRLIFDGSDREKDFSVSVSQTKTEVLDQLAHQITLISHGQATPRSQDLKR</sequence>
<protein>
    <submittedName>
        <fullName evidence="1">Uncharacterized protein</fullName>
    </submittedName>
</protein>
<gene>
    <name evidence="1" type="ORF">PoB_005507400</name>
</gene>
<evidence type="ECO:0000313" key="2">
    <source>
        <dbReference type="Proteomes" id="UP000735302"/>
    </source>
</evidence>